<reference evidence="1 2" key="1">
    <citation type="submission" date="2017-02" db="EMBL/GenBank/DDBJ databases">
        <title>The new phylogeny of genus Mycobacterium.</title>
        <authorList>
            <person name="Tortoli E."/>
            <person name="Trovato A."/>
            <person name="Cirillo D.M."/>
        </authorList>
    </citation>
    <scope>NUCLEOTIDE SEQUENCE [LARGE SCALE GENOMIC DNA]</scope>
    <source>
        <strain evidence="1 2">DSM 44049</strain>
    </source>
</reference>
<dbReference type="STRING" id="28445.BHQ20_07825"/>
<dbReference type="Proteomes" id="UP000192739">
    <property type="component" value="Unassembled WGS sequence"/>
</dbReference>
<dbReference type="InterPro" id="IPR046576">
    <property type="entry name" value="DUF6636"/>
</dbReference>
<evidence type="ECO:0000313" key="1">
    <source>
        <dbReference type="EMBL" id="ORA98832.1"/>
    </source>
</evidence>
<name>A0A1E3SJE3_MYCIE</name>
<organism evidence="1 2">
    <name type="scientific">Mycobacterium intermedium</name>
    <dbReference type="NCBI Taxonomy" id="28445"/>
    <lineage>
        <taxon>Bacteria</taxon>
        <taxon>Bacillati</taxon>
        <taxon>Actinomycetota</taxon>
        <taxon>Actinomycetes</taxon>
        <taxon>Mycobacteriales</taxon>
        <taxon>Mycobacteriaceae</taxon>
        <taxon>Mycobacterium</taxon>
        <taxon>Mycobacterium simiae complex</taxon>
    </lineage>
</organism>
<keyword evidence="2" id="KW-1185">Reference proteome</keyword>
<comment type="caution">
    <text evidence="1">The sequence shown here is derived from an EMBL/GenBank/DDBJ whole genome shotgun (WGS) entry which is preliminary data.</text>
</comment>
<dbReference type="AlphaFoldDB" id="A0A1E3SJE3"/>
<protein>
    <submittedName>
        <fullName evidence="1">Uncharacterized protein</fullName>
    </submittedName>
</protein>
<dbReference type="OrthoDB" id="495539at2"/>
<proteinExistence type="predicted"/>
<dbReference type="RefSeq" id="WP_069418549.1">
    <property type="nucleotide sequence ID" value="NZ_CBCRZH010000066.1"/>
</dbReference>
<dbReference type="EMBL" id="MVHT01000062">
    <property type="protein sequence ID" value="ORA98832.1"/>
    <property type="molecule type" value="Genomic_DNA"/>
</dbReference>
<accession>A0A1E3SJE3</accession>
<evidence type="ECO:0000313" key="2">
    <source>
        <dbReference type="Proteomes" id="UP000192739"/>
    </source>
</evidence>
<gene>
    <name evidence="1" type="ORF">BST27_20240</name>
</gene>
<sequence length="104" mass="11081">MKVNASWAVVALATVIGEHTYSVPPRPTSCMGAWGSRISLHQGAAPELACHSDTLLGPGLPVLQYGQSRSVGSLTCQSQEAGVTCTDNRSGHCFRLARDNYELH</sequence>
<dbReference type="Pfam" id="PF20341">
    <property type="entry name" value="DUF6636"/>
    <property type="match status" value="1"/>
</dbReference>